<organism evidence="2 3">
    <name type="scientific">Hyphococcus aureus</name>
    <dbReference type="NCBI Taxonomy" id="2666033"/>
    <lineage>
        <taxon>Bacteria</taxon>
        <taxon>Pseudomonadati</taxon>
        <taxon>Pseudomonadota</taxon>
        <taxon>Alphaproteobacteria</taxon>
        <taxon>Parvularculales</taxon>
        <taxon>Parvularculaceae</taxon>
        <taxon>Hyphococcus</taxon>
    </lineage>
</organism>
<proteinExistence type="predicted"/>
<feature type="domain" description="MlaB-like STAS" evidence="1">
    <location>
        <begin position="11"/>
        <end position="86"/>
    </location>
</feature>
<dbReference type="EMBL" id="JBHPON010000002">
    <property type="protein sequence ID" value="MFC6036916.1"/>
    <property type="molecule type" value="Genomic_DNA"/>
</dbReference>
<dbReference type="InterPro" id="IPR036513">
    <property type="entry name" value="STAS_dom_sf"/>
</dbReference>
<sequence>MGNNQQSAETIVLDERLDLTAASALCAALIEQRGKPLTIDAEKVEHLGSQCLQVLISAALTWRADNAELSYSGRSSAFTQSLENFGAPMDALVTGGDL</sequence>
<protein>
    <submittedName>
        <fullName evidence="2">STAS domain-containing protein</fullName>
    </submittedName>
</protein>
<comment type="caution">
    <text evidence="2">The sequence shown here is derived from an EMBL/GenBank/DDBJ whole genome shotgun (WGS) entry which is preliminary data.</text>
</comment>
<dbReference type="Gene3D" id="3.30.750.24">
    <property type="entry name" value="STAS domain"/>
    <property type="match status" value="1"/>
</dbReference>
<accession>A0ABW1KXU2</accession>
<reference evidence="2 3" key="1">
    <citation type="submission" date="2024-09" db="EMBL/GenBank/DDBJ databases">
        <authorList>
            <person name="Zhang Z.-H."/>
        </authorList>
    </citation>
    <scope>NUCLEOTIDE SEQUENCE [LARGE SCALE GENOMIC DNA]</scope>
    <source>
        <strain evidence="2 3">HHTR114</strain>
    </source>
</reference>
<dbReference type="Pfam" id="PF13466">
    <property type="entry name" value="STAS_2"/>
    <property type="match status" value="1"/>
</dbReference>
<dbReference type="InterPro" id="IPR058548">
    <property type="entry name" value="MlaB-like_STAS"/>
</dbReference>
<name>A0ABW1KXU2_9PROT</name>
<evidence type="ECO:0000313" key="3">
    <source>
        <dbReference type="Proteomes" id="UP001596116"/>
    </source>
</evidence>
<evidence type="ECO:0000259" key="1">
    <source>
        <dbReference type="Pfam" id="PF13466"/>
    </source>
</evidence>
<keyword evidence="3" id="KW-1185">Reference proteome</keyword>
<dbReference type="SUPFAM" id="SSF52091">
    <property type="entry name" value="SpoIIaa-like"/>
    <property type="match status" value="1"/>
</dbReference>
<evidence type="ECO:0000313" key="2">
    <source>
        <dbReference type="EMBL" id="MFC6036916.1"/>
    </source>
</evidence>
<dbReference type="RefSeq" id="WP_379881833.1">
    <property type="nucleotide sequence ID" value="NZ_JBHPON010000002.1"/>
</dbReference>
<gene>
    <name evidence="2" type="ORF">ACFMB1_15265</name>
</gene>
<dbReference type="Proteomes" id="UP001596116">
    <property type="component" value="Unassembled WGS sequence"/>
</dbReference>